<dbReference type="GO" id="GO:0003677">
    <property type="term" value="F:DNA binding"/>
    <property type="evidence" value="ECO:0007669"/>
    <property type="project" value="InterPro"/>
</dbReference>
<dbReference type="InterPro" id="IPR041657">
    <property type="entry name" value="HTH_17"/>
</dbReference>
<gene>
    <name evidence="2" type="ORF">PCLFYP37_00888</name>
</gene>
<evidence type="ECO:0000313" key="2">
    <source>
        <dbReference type="EMBL" id="VYT69378.1"/>
    </source>
</evidence>
<accession>A0A6N2YU90</accession>
<dbReference type="Pfam" id="PF12728">
    <property type="entry name" value="HTH_17"/>
    <property type="match status" value="1"/>
</dbReference>
<feature type="domain" description="Helix-turn-helix" evidence="1">
    <location>
        <begin position="98"/>
        <end position="147"/>
    </location>
</feature>
<dbReference type="PANTHER" id="PTHR34585">
    <property type="match status" value="1"/>
</dbReference>
<organism evidence="2">
    <name type="scientific">Paraprevotella clara</name>
    <dbReference type="NCBI Taxonomy" id="454154"/>
    <lineage>
        <taxon>Bacteria</taxon>
        <taxon>Pseudomonadati</taxon>
        <taxon>Bacteroidota</taxon>
        <taxon>Bacteroidia</taxon>
        <taxon>Bacteroidales</taxon>
        <taxon>Prevotellaceae</taxon>
        <taxon>Paraprevotella</taxon>
    </lineage>
</organism>
<sequence length="176" mass="19929">MPFAIPYVFPTGWQLVAPFDRVTEPSAVKILRESRSELLKPLLSIAEFCRRNKKKGLNMKVITMESSVFRSLTEQIAEIAAHVRAVSGDKKAASPDRLLTTREAAHLLNVSTRTLQRMRSEQRIGYVVLRGKCRYRQSEIDRLLEACAVNEDAATPQELKRNHTLRTGGIPKGRRT</sequence>
<dbReference type="InterPro" id="IPR009061">
    <property type="entry name" value="DNA-bd_dom_put_sf"/>
</dbReference>
<name>A0A6N2YU90_9BACT</name>
<dbReference type="SUPFAM" id="SSF46955">
    <property type="entry name" value="Putative DNA-binding domain"/>
    <property type="match status" value="1"/>
</dbReference>
<dbReference type="EMBL" id="CACRUT010000004">
    <property type="protein sequence ID" value="VYT69378.1"/>
    <property type="molecule type" value="Genomic_DNA"/>
</dbReference>
<evidence type="ECO:0000259" key="1">
    <source>
        <dbReference type="Pfam" id="PF12728"/>
    </source>
</evidence>
<dbReference type="AlphaFoldDB" id="A0A6N2YU90"/>
<protein>
    <submittedName>
        <fullName evidence="2">Helix-turn-helix domain protein</fullName>
    </submittedName>
</protein>
<proteinExistence type="predicted"/>
<reference evidence="2" key="1">
    <citation type="submission" date="2019-11" db="EMBL/GenBank/DDBJ databases">
        <authorList>
            <person name="Feng L."/>
        </authorList>
    </citation>
    <scope>NUCLEOTIDE SEQUENCE</scope>
    <source>
        <strain evidence="2">PclaraLFYP37</strain>
    </source>
</reference>
<dbReference type="InterPro" id="IPR010093">
    <property type="entry name" value="SinI_DNA-bd"/>
</dbReference>
<dbReference type="NCBIfam" id="TIGR01764">
    <property type="entry name" value="excise"/>
    <property type="match status" value="1"/>
</dbReference>
<dbReference type="PANTHER" id="PTHR34585:SF22">
    <property type="entry name" value="HELIX-TURN-HELIX DOMAIN-CONTAINING PROTEIN"/>
    <property type="match status" value="1"/>
</dbReference>